<dbReference type="SUPFAM" id="SSF46689">
    <property type="entry name" value="Homeodomain-like"/>
    <property type="match status" value="1"/>
</dbReference>
<dbReference type="Proteomes" id="UP001528672">
    <property type="component" value="Unassembled WGS sequence"/>
</dbReference>
<dbReference type="NCBIfam" id="TIGR02329">
    <property type="entry name" value="propionate_PrpR"/>
    <property type="match status" value="1"/>
</dbReference>
<dbReference type="CDD" id="cd00009">
    <property type="entry name" value="AAA"/>
    <property type="match status" value="1"/>
</dbReference>
<feature type="region of interest" description="Disordered" evidence="6">
    <location>
        <begin position="578"/>
        <end position="597"/>
    </location>
</feature>
<dbReference type="CDD" id="cd00130">
    <property type="entry name" value="PAS"/>
    <property type="match status" value="1"/>
</dbReference>
<evidence type="ECO:0000256" key="4">
    <source>
        <dbReference type="ARBA" id="ARBA00023125"/>
    </source>
</evidence>
<dbReference type="SUPFAM" id="SSF159800">
    <property type="entry name" value="PrpR receptor domain-like"/>
    <property type="match status" value="1"/>
</dbReference>
<dbReference type="InterPro" id="IPR009057">
    <property type="entry name" value="Homeodomain-like_sf"/>
</dbReference>
<evidence type="ECO:0000313" key="10">
    <source>
        <dbReference type="Proteomes" id="UP001528672"/>
    </source>
</evidence>
<dbReference type="Gene3D" id="3.40.50.10660">
    <property type="entry name" value="PrpR receptor domain-like"/>
    <property type="match status" value="1"/>
</dbReference>
<dbReference type="SUPFAM" id="SSF55785">
    <property type="entry name" value="PYP-like sensor domain (PAS domain)"/>
    <property type="match status" value="1"/>
</dbReference>
<dbReference type="Gene3D" id="1.10.10.60">
    <property type="entry name" value="Homeodomain-like"/>
    <property type="match status" value="1"/>
</dbReference>
<reference evidence="9 10" key="1">
    <citation type="submission" date="2023-02" db="EMBL/GenBank/DDBJ databases">
        <title>Bacterial whole genome sequence for Curvibacter sp. HBC28.</title>
        <authorList>
            <person name="Le V."/>
            <person name="Ko S.-R."/>
            <person name="Ahn C.-Y."/>
            <person name="Oh H.-M."/>
        </authorList>
    </citation>
    <scope>NUCLEOTIDE SEQUENCE [LARGE SCALE GENOMIC DNA]</scope>
    <source>
        <strain evidence="9 10">HBC28</strain>
    </source>
</reference>
<dbReference type="InterPro" id="IPR000014">
    <property type="entry name" value="PAS"/>
</dbReference>
<dbReference type="SUPFAM" id="SSF52540">
    <property type="entry name" value="P-loop containing nucleoside triphosphate hydrolases"/>
    <property type="match status" value="1"/>
</dbReference>
<protein>
    <submittedName>
        <fullName evidence="9">Propionate catabolism operon regulatory protein PrpR</fullName>
    </submittedName>
</protein>
<comment type="caution">
    <text evidence="9">The sequence shown here is derived from an EMBL/GenBank/DDBJ whole genome shotgun (WGS) entry which is preliminary data.</text>
</comment>
<dbReference type="Gene3D" id="1.20.5.170">
    <property type="match status" value="1"/>
</dbReference>
<dbReference type="InterPro" id="IPR058031">
    <property type="entry name" value="AAA_lid_NorR"/>
</dbReference>
<dbReference type="Pfam" id="PF06506">
    <property type="entry name" value="PrpR_N"/>
    <property type="match status" value="1"/>
</dbReference>
<dbReference type="PANTHER" id="PTHR32071:SF81">
    <property type="entry name" value="PROPIONATE CATABOLISM OPERON REGULATORY PROTEIN"/>
    <property type="match status" value="1"/>
</dbReference>
<dbReference type="InterPro" id="IPR025943">
    <property type="entry name" value="Sigma_54_int_dom_ATP-bd_2"/>
</dbReference>
<dbReference type="PROSITE" id="PS00688">
    <property type="entry name" value="SIGMA54_INTERACT_3"/>
    <property type="match status" value="1"/>
</dbReference>
<dbReference type="PROSITE" id="PS50112">
    <property type="entry name" value="PAS"/>
    <property type="match status" value="1"/>
</dbReference>
<dbReference type="Pfam" id="PF02954">
    <property type="entry name" value="HTH_8"/>
    <property type="match status" value="1"/>
</dbReference>
<feature type="domain" description="Sigma-54 factor interaction" evidence="7">
    <location>
        <begin position="323"/>
        <end position="555"/>
    </location>
</feature>
<dbReference type="InterPro" id="IPR025662">
    <property type="entry name" value="Sigma_54_int_dom_ATP-bd_1"/>
</dbReference>
<dbReference type="PROSITE" id="PS50045">
    <property type="entry name" value="SIGMA54_INTERACT_4"/>
    <property type="match status" value="1"/>
</dbReference>
<dbReference type="RefSeq" id="WP_273925726.1">
    <property type="nucleotide sequence ID" value="NZ_JAQSIO010000002.1"/>
</dbReference>
<dbReference type="InterPro" id="IPR002197">
    <property type="entry name" value="HTH_Fis"/>
</dbReference>
<dbReference type="InterPro" id="IPR012704">
    <property type="entry name" value="Sig_transdc_resp-reg_PrpR"/>
</dbReference>
<feature type="domain" description="PAS" evidence="8">
    <location>
        <begin position="194"/>
        <end position="247"/>
    </location>
</feature>
<dbReference type="Pfam" id="PF25601">
    <property type="entry name" value="AAA_lid_14"/>
    <property type="match status" value="1"/>
</dbReference>
<dbReference type="Pfam" id="PF00158">
    <property type="entry name" value="Sigma54_activat"/>
    <property type="match status" value="1"/>
</dbReference>
<dbReference type="PROSITE" id="PS00675">
    <property type="entry name" value="SIGMA54_INTERACT_1"/>
    <property type="match status" value="1"/>
</dbReference>
<dbReference type="PANTHER" id="PTHR32071">
    <property type="entry name" value="TRANSCRIPTIONAL REGULATORY PROTEIN"/>
    <property type="match status" value="1"/>
</dbReference>
<dbReference type="Pfam" id="PF00989">
    <property type="entry name" value="PAS"/>
    <property type="match status" value="1"/>
</dbReference>
<dbReference type="InterPro" id="IPR035965">
    <property type="entry name" value="PAS-like_dom_sf"/>
</dbReference>
<dbReference type="InterPro" id="IPR010524">
    <property type="entry name" value="Sig_transdc_resp-reg_PrpR_N"/>
</dbReference>
<dbReference type="InterPro" id="IPR025944">
    <property type="entry name" value="Sigma_54_int_dom_CS"/>
</dbReference>
<evidence type="ECO:0000256" key="3">
    <source>
        <dbReference type="ARBA" id="ARBA00023015"/>
    </source>
</evidence>
<evidence type="ECO:0000256" key="5">
    <source>
        <dbReference type="ARBA" id="ARBA00023163"/>
    </source>
</evidence>
<keyword evidence="5" id="KW-0804">Transcription</keyword>
<keyword evidence="2" id="KW-0067">ATP-binding</keyword>
<evidence type="ECO:0000313" key="9">
    <source>
        <dbReference type="EMBL" id="MDD0814090.1"/>
    </source>
</evidence>
<dbReference type="InterPro" id="IPR013767">
    <property type="entry name" value="PAS_fold"/>
</dbReference>
<keyword evidence="3" id="KW-0805">Transcription regulation</keyword>
<sequence>MPLPRLCFLSYREIRQRAQPIVEAYLDRALIEVVDGSFEQALSLARERLARGTVDVFVSAGSNASLLRRHLQAPVATIQLGGFDILQALIEARGLSQRVGIVMYGQTIPELESVKALLNIEIHQHAYQTPDDARDCMARLREHGVQVVVGSSLVVDLARQDGLTGILAYSLASIRQGFEDALELARVARLEADRYAQLDGVLRHLQDAVLAVDPAGRITAANPAMLAVLQRPQAAVLGQALALLCPELSLDSTLRSGQEQGGDVLRLGGRDWLVHRTPILAQDAVVGAALTLYDAHSIHEGDNRLRMQQRQNQRGARYRFADLGGASPAWLAALDEARRFASTGLSVLLQGETGTGKELVAQAMHHASERAHRPFVAVNCSAFAEGLLESELFGHEEGAFTGARRGGRRGLFEAAHTGTLFLDEIGDMPLGLQTRLLRVLQEREIHRLGASHPLPVDVRVIAATHQPLAQRVQQGLFREDLFYRLNTLCLNLPPLRQRPDDLLPLAQQLLAQRLRALKLPAQAAELLAGWGEALRAHPWPGNVRELENVMDRLAVSQLPPRRTVPWPEQLIHAAGTPVPGAAVSTGAAPSAPHPDTRPAQRAAEALARCGQHHGRAAEALGISRSTLWRWLRSA</sequence>
<evidence type="ECO:0000259" key="7">
    <source>
        <dbReference type="PROSITE" id="PS50045"/>
    </source>
</evidence>
<evidence type="ECO:0000256" key="2">
    <source>
        <dbReference type="ARBA" id="ARBA00022840"/>
    </source>
</evidence>
<evidence type="ECO:0000256" key="6">
    <source>
        <dbReference type="SAM" id="MobiDB-lite"/>
    </source>
</evidence>
<gene>
    <name evidence="9" type="primary">prpR</name>
    <name evidence="9" type="ORF">PSQ39_05535</name>
</gene>
<keyword evidence="10" id="KW-1185">Reference proteome</keyword>
<keyword evidence="4" id="KW-0238">DNA-binding</keyword>
<organism evidence="9 10">
    <name type="scientific">Curvibacter microcysteis</name>
    <dbReference type="NCBI Taxonomy" id="3026419"/>
    <lineage>
        <taxon>Bacteria</taxon>
        <taxon>Pseudomonadati</taxon>
        <taxon>Pseudomonadota</taxon>
        <taxon>Betaproteobacteria</taxon>
        <taxon>Burkholderiales</taxon>
        <taxon>Comamonadaceae</taxon>
        <taxon>Curvibacter</taxon>
    </lineage>
</organism>
<keyword evidence="1" id="KW-0547">Nucleotide-binding</keyword>
<dbReference type="EMBL" id="JAQSIO010000002">
    <property type="protein sequence ID" value="MDD0814090.1"/>
    <property type="molecule type" value="Genomic_DNA"/>
</dbReference>
<name>A0ABT5MCI6_9BURK</name>
<dbReference type="InterPro" id="IPR003593">
    <property type="entry name" value="AAA+_ATPase"/>
</dbReference>
<dbReference type="InterPro" id="IPR027417">
    <property type="entry name" value="P-loop_NTPase"/>
</dbReference>
<dbReference type="InterPro" id="IPR002078">
    <property type="entry name" value="Sigma_54_int"/>
</dbReference>
<dbReference type="PROSITE" id="PS00676">
    <property type="entry name" value="SIGMA54_INTERACT_2"/>
    <property type="match status" value="1"/>
</dbReference>
<dbReference type="SMART" id="SM00382">
    <property type="entry name" value="AAA"/>
    <property type="match status" value="1"/>
</dbReference>
<dbReference type="Gene3D" id="1.10.8.60">
    <property type="match status" value="1"/>
</dbReference>
<proteinExistence type="predicted"/>
<evidence type="ECO:0000256" key="1">
    <source>
        <dbReference type="ARBA" id="ARBA00022741"/>
    </source>
</evidence>
<dbReference type="Gene3D" id="3.30.450.20">
    <property type="entry name" value="PAS domain"/>
    <property type="match status" value="1"/>
</dbReference>
<accession>A0ABT5MCI6</accession>
<dbReference type="Gene3D" id="3.40.50.300">
    <property type="entry name" value="P-loop containing nucleotide triphosphate hydrolases"/>
    <property type="match status" value="1"/>
</dbReference>
<evidence type="ECO:0000259" key="8">
    <source>
        <dbReference type="PROSITE" id="PS50112"/>
    </source>
</evidence>
<dbReference type="SMART" id="SM00091">
    <property type="entry name" value="PAS"/>
    <property type="match status" value="1"/>
</dbReference>